<evidence type="ECO:0000256" key="7">
    <source>
        <dbReference type="ARBA" id="ARBA00023136"/>
    </source>
</evidence>
<reference evidence="11" key="1">
    <citation type="submission" date="2018-03" db="EMBL/GenBank/DDBJ databases">
        <title>Ecological and genomic features of two cosmopolitan and abundant freshwater picocyanobacteria.</title>
        <authorList>
            <person name="Cabello-Yeves P.J."/>
            <person name="Picazo A."/>
            <person name="Camacho A."/>
            <person name="Callieri C."/>
            <person name="Rosselli R."/>
            <person name="Roda-Garcia J."/>
            <person name="Coutinho F.H."/>
            <person name="Rodriguez-Valera F."/>
        </authorList>
    </citation>
    <scope>NUCLEOTIDE SEQUENCE [LARGE SCALE GENOMIC DNA]</scope>
    <source>
        <strain evidence="11">Tous</strain>
    </source>
</reference>
<dbReference type="GO" id="GO:0015920">
    <property type="term" value="P:lipopolysaccharide transport"/>
    <property type="evidence" value="ECO:0007669"/>
    <property type="project" value="TreeGrafter"/>
</dbReference>
<keyword evidence="5 8" id="KW-0812">Transmembrane</keyword>
<comment type="similarity">
    <text evidence="2">Belongs to the ABC-2 integral membrane protein family.</text>
</comment>
<dbReference type="GO" id="GO:0005886">
    <property type="term" value="C:plasma membrane"/>
    <property type="evidence" value="ECO:0007669"/>
    <property type="project" value="UniProtKB-SubCell"/>
</dbReference>
<evidence type="ECO:0000256" key="8">
    <source>
        <dbReference type="SAM" id="Phobius"/>
    </source>
</evidence>
<feature type="transmembrane region" description="Helical" evidence="8">
    <location>
        <begin position="175"/>
        <end position="194"/>
    </location>
</feature>
<gene>
    <name evidence="10" type="ORF">C7K08_10190</name>
</gene>
<comment type="subcellular location">
    <subcellularLocation>
        <location evidence="1">Cell membrane</location>
        <topology evidence="1">Multi-pass membrane protein</topology>
    </subcellularLocation>
</comment>
<feature type="transmembrane region" description="Helical" evidence="8">
    <location>
        <begin position="232"/>
        <end position="251"/>
    </location>
</feature>
<dbReference type="Pfam" id="PF01061">
    <property type="entry name" value="ABC2_membrane"/>
    <property type="match status" value="1"/>
</dbReference>
<dbReference type="AlphaFoldDB" id="A0A2P7ECR3"/>
<organism evidence="10 11">
    <name type="scientific">Synechococcus lacustris str. Tous</name>
    <dbReference type="NCBI Taxonomy" id="1910958"/>
    <lineage>
        <taxon>Bacteria</taxon>
        <taxon>Bacillati</taxon>
        <taxon>Cyanobacteriota</taxon>
        <taxon>Cyanophyceae</taxon>
        <taxon>Synechococcales</taxon>
        <taxon>Synechococcaceae</taxon>
        <taxon>Synechococcus</taxon>
    </lineage>
</organism>
<name>A0A2P7ECR3_9SYNE</name>
<feature type="transmembrane region" description="Helical" evidence="8">
    <location>
        <begin position="147"/>
        <end position="168"/>
    </location>
</feature>
<comment type="caution">
    <text evidence="10">The sequence shown here is derived from an EMBL/GenBank/DDBJ whole genome shotgun (WGS) entry which is preliminary data.</text>
</comment>
<accession>A0A2P7ECR3</accession>
<evidence type="ECO:0000313" key="10">
    <source>
        <dbReference type="EMBL" id="PSI00994.1"/>
    </source>
</evidence>
<dbReference type="RefSeq" id="WP_106500524.1">
    <property type="nucleotide sequence ID" value="NZ_PXVC01000057.1"/>
</dbReference>
<dbReference type="PANTHER" id="PTHR30413:SF10">
    <property type="entry name" value="CAPSULE POLYSACCHARIDE EXPORT INNER-MEMBRANE PROTEIN CTRC"/>
    <property type="match status" value="1"/>
</dbReference>
<dbReference type="Proteomes" id="UP000240206">
    <property type="component" value="Unassembled WGS sequence"/>
</dbReference>
<evidence type="ECO:0000256" key="6">
    <source>
        <dbReference type="ARBA" id="ARBA00022989"/>
    </source>
</evidence>
<keyword evidence="11" id="KW-1185">Reference proteome</keyword>
<feature type="domain" description="ABC-2 type transporter transmembrane" evidence="9">
    <location>
        <begin position="37"/>
        <end position="221"/>
    </location>
</feature>
<evidence type="ECO:0000256" key="3">
    <source>
        <dbReference type="ARBA" id="ARBA00022448"/>
    </source>
</evidence>
<feature type="transmembrane region" description="Helical" evidence="8">
    <location>
        <begin position="113"/>
        <end position="135"/>
    </location>
</feature>
<evidence type="ECO:0000256" key="2">
    <source>
        <dbReference type="ARBA" id="ARBA00007783"/>
    </source>
</evidence>
<feature type="transmembrane region" description="Helical" evidence="8">
    <location>
        <begin position="67"/>
        <end position="92"/>
    </location>
</feature>
<evidence type="ECO:0000256" key="5">
    <source>
        <dbReference type="ARBA" id="ARBA00022692"/>
    </source>
</evidence>
<sequence length="261" mass="29950">MNSIYESLSYGWRSRRAWWFTATARTRARFARTALGGFWLGLSNLFSIAALSLVYGTVFQVQDFTQYVVFLGTGLVVWNTLSAAIGSAPSLFEANASHLKNTNLHPIFYTLEEWAFQVQTFFQSFLMVLLGLTFFKHDLFLNLLLFSWIPLVNVVLFLYWVPLAVCILGARFRDLYQLVPIVLQLGFLLSPILYDKKNLGRFAWTADLNPIYRILSPLRQALQDGQVNLHQSLVVLIFNLLGLLLALWLLARDRKNLPFFV</sequence>
<protein>
    <submittedName>
        <fullName evidence="10">Phosphate ABC transporter permease</fullName>
    </submittedName>
</protein>
<dbReference type="GO" id="GO:0140359">
    <property type="term" value="F:ABC-type transporter activity"/>
    <property type="evidence" value="ECO:0007669"/>
    <property type="project" value="InterPro"/>
</dbReference>
<dbReference type="PANTHER" id="PTHR30413">
    <property type="entry name" value="INNER MEMBRANE TRANSPORT PERMEASE"/>
    <property type="match status" value="1"/>
</dbReference>
<keyword evidence="3" id="KW-0813">Transport</keyword>
<evidence type="ECO:0000256" key="4">
    <source>
        <dbReference type="ARBA" id="ARBA00022475"/>
    </source>
</evidence>
<dbReference type="InterPro" id="IPR013525">
    <property type="entry name" value="ABC2_TM"/>
</dbReference>
<evidence type="ECO:0000259" key="9">
    <source>
        <dbReference type="Pfam" id="PF01061"/>
    </source>
</evidence>
<feature type="transmembrane region" description="Helical" evidence="8">
    <location>
        <begin position="34"/>
        <end position="55"/>
    </location>
</feature>
<keyword evidence="4" id="KW-1003">Cell membrane</keyword>
<keyword evidence="7 8" id="KW-0472">Membrane</keyword>
<evidence type="ECO:0000256" key="1">
    <source>
        <dbReference type="ARBA" id="ARBA00004651"/>
    </source>
</evidence>
<dbReference type="EMBL" id="PXVC01000057">
    <property type="protein sequence ID" value="PSI00994.1"/>
    <property type="molecule type" value="Genomic_DNA"/>
</dbReference>
<keyword evidence="6 8" id="KW-1133">Transmembrane helix</keyword>
<evidence type="ECO:0000313" key="11">
    <source>
        <dbReference type="Proteomes" id="UP000240206"/>
    </source>
</evidence>
<proteinExistence type="inferred from homology"/>